<dbReference type="InterPro" id="IPR015341">
    <property type="entry name" value="Glyco_hydro_38_cen"/>
</dbReference>
<gene>
    <name evidence="13" type="ORF">EDS130_LOCUS37599</name>
    <name evidence="12" type="ORF">XAT740_LOCUS24315</name>
</gene>
<keyword evidence="7" id="KW-1015">Disulfide bond</keyword>
<dbReference type="GO" id="GO:0030246">
    <property type="term" value="F:carbohydrate binding"/>
    <property type="evidence" value="ECO:0007669"/>
    <property type="project" value="InterPro"/>
</dbReference>
<evidence type="ECO:0000256" key="10">
    <source>
        <dbReference type="RuleBase" id="RU361199"/>
    </source>
</evidence>
<dbReference type="Proteomes" id="UP000663828">
    <property type="component" value="Unassembled WGS sequence"/>
</dbReference>
<evidence type="ECO:0000256" key="2">
    <source>
        <dbReference type="ARBA" id="ARBA00009792"/>
    </source>
</evidence>
<accession>A0A815MYZ6</accession>
<dbReference type="SUPFAM" id="SSF88688">
    <property type="entry name" value="Families 57/38 glycoside transferase middle domain"/>
    <property type="match status" value="1"/>
</dbReference>
<evidence type="ECO:0000256" key="5">
    <source>
        <dbReference type="ARBA" id="ARBA00022801"/>
    </source>
</evidence>
<evidence type="ECO:0000256" key="8">
    <source>
        <dbReference type="ARBA" id="ARBA00023180"/>
    </source>
</evidence>
<dbReference type="PANTHER" id="PTHR11607">
    <property type="entry name" value="ALPHA-MANNOSIDASE"/>
    <property type="match status" value="1"/>
</dbReference>
<keyword evidence="5 10" id="KW-0378">Hydrolase</keyword>
<keyword evidence="6 10" id="KW-0862">Zinc</keyword>
<dbReference type="SUPFAM" id="SSF88713">
    <property type="entry name" value="Glycoside hydrolase/deacetylase"/>
    <property type="match status" value="1"/>
</dbReference>
<dbReference type="InterPro" id="IPR041147">
    <property type="entry name" value="GH38_C"/>
</dbReference>
<dbReference type="GO" id="GO:0046872">
    <property type="term" value="F:metal ion binding"/>
    <property type="evidence" value="ECO:0007669"/>
    <property type="project" value="UniProtKB-KW"/>
</dbReference>
<sequence length="945" mass="106428">MIFLFLFIVVLNPVRTLNVHLICHSHDDVGWLSTVDQYYTEQVQYIIDSVISALEANPERKFIYVEQAFFQRWWRSQSDERKNITRRLVASGQLEFVNGGWSMHDEATTHFIDMIDQTTLGHRFLLDEFGVVPRTGWQIDPFGHSATQAALLTSEVGFAGLFFARIDVADNAIRRQNKALEFLWQPSASFGASARVFAGAFASGSYGPPPGLCWDINCWLDTAHPIQDDPTLEDYNVPERIETAVRTAKDLASLHLGDDIMFTLGNDFEYRAANEWFKNLDKLIRLVNADGRIKMFYSTPTQYLQSKLQSGVSWPVKTDDFFPYADGPHSYWTGFYTSRPALKHYIRLNSALLQVARQTEVWAKCNGNGTMLLWDAIATAQHHDAITGTELQPVAFDYALRIARGAAQAANTIHTALAQIITQPGGLHPSFTYCPLSNVSICPSSQAFNFNTSLLVILIYNPIARNRSELIHLPVSSLTHCHIRSSTGFIPVQITPVMVTSAINVSLAAPYRCSFLARDIPPIGYDTYWLTNQSTATTLSNPTPIKSTSEVISITNEFWNLQFNTSTGLLFAATHIPSNKTIDISQEFLYYPSSDDGNPYVFRPLEQIPRPISSYARLEVVSGLLYAEVRQYITEWISSSVRLTRNSSVIEFDYTVGPIPIADSLGKEIITRFNTSIRNQGVFFTDSNGREFQRRQRDYRPTWNYTVTEPVSGNYYPMTTAVRIEDDEMSFAVLTDRPQGVSSMTDGSIEICLHRRTLKGPMPLNETGDDGRGLVITGRHYILLNPLQSQSDAIRSVQSQVYASSFVSLAPMETTIDDYVATHSTRDTYLKAPLPDNIDLITFTIYNKSESTLLIRLAHLFAANDQSSLAQPVTIDITQLFKLDLTSIKEVSLTANQPIENVRKIQWQLKNMTDNIDDSTQRSVFNGTFITITPMQIRTFIIVLQ</sequence>
<feature type="chain" id="PRO_5035953220" description="Alpha-mannosidase" evidence="10">
    <location>
        <begin position="17"/>
        <end position="945"/>
    </location>
</feature>
<dbReference type="Pfam" id="PF09261">
    <property type="entry name" value="Alpha-mann_mid"/>
    <property type="match status" value="1"/>
</dbReference>
<comment type="catalytic activity">
    <reaction evidence="1">
        <text>Hydrolysis of terminal, non-reducing alpha-D-mannose residues in alpha-D-mannosides.</text>
        <dbReference type="EC" id="3.2.1.24"/>
    </reaction>
</comment>
<dbReference type="Gene3D" id="2.60.40.1360">
    <property type="match status" value="1"/>
</dbReference>
<dbReference type="GO" id="GO:0004559">
    <property type="term" value="F:alpha-mannosidase activity"/>
    <property type="evidence" value="ECO:0007669"/>
    <property type="project" value="UniProtKB-EC"/>
</dbReference>
<organism evidence="13 15">
    <name type="scientific">Adineta ricciae</name>
    <name type="common">Rotifer</name>
    <dbReference type="NCBI Taxonomy" id="249248"/>
    <lineage>
        <taxon>Eukaryota</taxon>
        <taxon>Metazoa</taxon>
        <taxon>Spiralia</taxon>
        <taxon>Gnathifera</taxon>
        <taxon>Rotifera</taxon>
        <taxon>Eurotatoria</taxon>
        <taxon>Bdelloidea</taxon>
        <taxon>Adinetida</taxon>
        <taxon>Adinetidae</taxon>
        <taxon>Adineta</taxon>
    </lineage>
</organism>
<feature type="signal peptide" evidence="10">
    <location>
        <begin position="1"/>
        <end position="16"/>
    </location>
</feature>
<evidence type="ECO:0000256" key="4">
    <source>
        <dbReference type="ARBA" id="ARBA00022723"/>
    </source>
</evidence>
<dbReference type="FunFam" id="3.20.110.10:FF:000001">
    <property type="entry name" value="Alpha-mannosidase"/>
    <property type="match status" value="1"/>
</dbReference>
<dbReference type="FunFam" id="1.20.1270.50:FF:000003">
    <property type="entry name" value="Alpha-mannosidase"/>
    <property type="match status" value="1"/>
</dbReference>
<comment type="similarity">
    <text evidence="2 10">Belongs to the glycosyl hydrolase 38 family.</text>
</comment>
<evidence type="ECO:0000313" key="13">
    <source>
        <dbReference type="EMBL" id="CAF1422596.1"/>
    </source>
</evidence>
<evidence type="ECO:0000256" key="7">
    <source>
        <dbReference type="ARBA" id="ARBA00023157"/>
    </source>
</evidence>
<dbReference type="Gene3D" id="1.20.1270.50">
    <property type="entry name" value="Glycoside hydrolase family 38, central domain"/>
    <property type="match status" value="2"/>
</dbReference>
<evidence type="ECO:0000256" key="1">
    <source>
        <dbReference type="ARBA" id="ARBA00000365"/>
    </source>
</evidence>
<dbReference type="Gene3D" id="3.20.110.10">
    <property type="entry name" value="Glycoside hydrolase 38, N terminal domain"/>
    <property type="match status" value="1"/>
</dbReference>
<evidence type="ECO:0000259" key="11">
    <source>
        <dbReference type="SMART" id="SM00872"/>
    </source>
</evidence>
<dbReference type="EMBL" id="CAJNOJ010000374">
    <property type="protein sequence ID" value="CAF1422596.1"/>
    <property type="molecule type" value="Genomic_DNA"/>
</dbReference>
<dbReference type="GO" id="GO:0006013">
    <property type="term" value="P:mannose metabolic process"/>
    <property type="evidence" value="ECO:0007669"/>
    <property type="project" value="InterPro"/>
</dbReference>
<comment type="cofactor">
    <cofactor evidence="10">
        <name>Zn(2+)</name>
        <dbReference type="ChEBI" id="CHEBI:29105"/>
    </cofactor>
    <text evidence="10">Binds 1 zinc ion per subunit.</text>
</comment>
<dbReference type="InterPro" id="IPR037094">
    <property type="entry name" value="Glyco_hydro_38_cen_sf"/>
</dbReference>
<protein>
    <recommendedName>
        <fullName evidence="3 10">Alpha-mannosidase</fullName>
        <ecNumber evidence="10">3.2.1.-</ecNumber>
    </recommendedName>
</protein>
<dbReference type="InterPro" id="IPR011330">
    <property type="entry name" value="Glyco_hydro/deAcase_b/a-brl"/>
</dbReference>
<dbReference type="InterPro" id="IPR050843">
    <property type="entry name" value="Glycosyl_Hydrlase_38"/>
</dbReference>
<evidence type="ECO:0000256" key="9">
    <source>
        <dbReference type="ARBA" id="ARBA00023295"/>
    </source>
</evidence>
<dbReference type="SMART" id="SM00872">
    <property type="entry name" value="Alpha-mann_mid"/>
    <property type="match status" value="1"/>
</dbReference>
<comment type="caution">
    <text evidence="13">The sequence shown here is derived from an EMBL/GenBank/DDBJ whole genome shotgun (WGS) entry which is preliminary data.</text>
</comment>
<dbReference type="InterPro" id="IPR027291">
    <property type="entry name" value="Glyco_hydro_38_N_sf"/>
</dbReference>
<keyword evidence="14" id="KW-1185">Reference proteome</keyword>
<dbReference type="EC" id="3.2.1.-" evidence="10"/>
<evidence type="ECO:0000313" key="15">
    <source>
        <dbReference type="Proteomes" id="UP000663852"/>
    </source>
</evidence>
<dbReference type="InterPro" id="IPR011682">
    <property type="entry name" value="Glyco_hydro_38_C"/>
</dbReference>
<dbReference type="EMBL" id="CAJNOR010001874">
    <property type="protein sequence ID" value="CAF1213355.1"/>
    <property type="molecule type" value="Genomic_DNA"/>
</dbReference>
<evidence type="ECO:0000256" key="3">
    <source>
        <dbReference type="ARBA" id="ARBA00012752"/>
    </source>
</evidence>
<dbReference type="Pfam" id="PF17677">
    <property type="entry name" value="Glyco_hydro38C2"/>
    <property type="match status" value="1"/>
</dbReference>
<evidence type="ECO:0000313" key="14">
    <source>
        <dbReference type="Proteomes" id="UP000663828"/>
    </source>
</evidence>
<evidence type="ECO:0000313" key="12">
    <source>
        <dbReference type="EMBL" id="CAF1213355.1"/>
    </source>
</evidence>
<reference evidence="13" key="1">
    <citation type="submission" date="2021-02" db="EMBL/GenBank/DDBJ databases">
        <authorList>
            <person name="Nowell W R."/>
        </authorList>
    </citation>
    <scope>NUCLEOTIDE SEQUENCE</scope>
</reference>
<keyword evidence="4 10" id="KW-0479">Metal-binding</keyword>
<dbReference type="InterPro" id="IPR013780">
    <property type="entry name" value="Glyco_hydro_b"/>
</dbReference>
<dbReference type="Gene3D" id="2.60.40.1180">
    <property type="entry name" value="Golgi alpha-mannosidase II"/>
    <property type="match status" value="1"/>
</dbReference>
<dbReference type="PANTHER" id="PTHR11607:SF3">
    <property type="entry name" value="LYSOSOMAL ALPHA-MANNOSIDASE"/>
    <property type="match status" value="1"/>
</dbReference>
<dbReference type="AlphaFoldDB" id="A0A815MYZ6"/>
<dbReference type="CDD" id="cd10810">
    <property type="entry name" value="GH38N_AMII_LAM_like"/>
    <property type="match status" value="1"/>
</dbReference>
<dbReference type="Pfam" id="PF07748">
    <property type="entry name" value="Glyco_hydro_38C"/>
    <property type="match status" value="1"/>
</dbReference>
<dbReference type="InterPro" id="IPR028995">
    <property type="entry name" value="Glyco_hydro_57/38_cen_sf"/>
</dbReference>
<dbReference type="InterPro" id="IPR011013">
    <property type="entry name" value="Gal_mutarotase_sf_dom"/>
</dbReference>
<dbReference type="InterPro" id="IPR000602">
    <property type="entry name" value="Glyco_hydro_38_N"/>
</dbReference>
<dbReference type="SUPFAM" id="SSF74650">
    <property type="entry name" value="Galactose mutarotase-like"/>
    <property type="match status" value="1"/>
</dbReference>
<dbReference type="OrthoDB" id="2016903at2759"/>
<proteinExistence type="inferred from homology"/>
<dbReference type="Pfam" id="PF01074">
    <property type="entry name" value="Glyco_hydro_38N"/>
    <property type="match status" value="1"/>
</dbReference>
<dbReference type="Gene3D" id="2.70.98.30">
    <property type="entry name" value="Golgi alpha-mannosidase II, domain 4"/>
    <property type="match status" value="1"/>
</dbReference>
<dbReference type="FunFam" id="1.20.1270.50:FF:000002">
    <property type="entry name" value="Alpha-mannosidase"/>
    <property type="match status" value="1"/>
</dbReference>
<keyword evidence="9 10" id="KW-0326">Glycosidase</keyword>
<evidence type="ECO:0000256" key="6">
    <source>
        <dbReference type="ARBA" id="ARBA00022833"/>
    </source>
</evidence>
<feature type="domain" description="Glycoside hydrolase family 38 central" evidence="11">
    <location>
        <begin position="330"/>
        <end position="402"/>
    </location>
</feature>
<name>A0A815MYZ6_ADIRI</name>
<dbReference type="Proteomes" id="UP000663852">
    <property type="component" value="Unassembled WGS sequence"/>
</dbReference>
<keyword evidence="8" id="KW-0325">Glycoprotein</keyword>
<keyword evidence="10" id="KW-0732">Signal</keyword>